<sequence length="82" mass="9891">MKNILITTEDQKLMEFFNSTIPKEIMAKHIRRAVYIMSKVAIDKNYEEEGKIYVLPEWIKDGFYWLNEFAEILDPYLDKELE</sequence>
<proteinExistence type="predicted"/>
<dbReference type="Proteomes" id="UP000320773">
    <property type="component" value="Unassembled WGS sequence"/>
</dbReference>
<evidence type="ECO:0008006" key="3">
    <source>
        <dbReference type="Google" id="ProtNLM"/>
    </source>
</evidence>
<dbReference type="EMBL" id="VFPJ01000001">
    <property type="protein sequence ID" value="TQM39764.1"/>
    <property type="molecule type" value="Genomic_DNA"/>
</dbReference>
<name>A0A543G168_9FLAO</name>
<dbReference type="RefSeq" id="WP_089079589.1">
    <property type="nucleotide sequence ID" value="NZ_VFPJ01000001.1"/>
</dbReference>
<dbReference type="AlphaFoldDB" id="A0A543G168"/>
<evidence type="ECO:0000313" key="2">
    <source>
        <dbReference type="Proteomes" id="UP000320773"/>
    </source>
</evidence>
<reference evidence="1 2" key="1">
    <citation type="submission" date="2019-06" db="EMBL/GenBank/DDBJ databases">
        <title>Genomic Encyclopedia of Archaeal and Bacterial Type Strains, Phase II (KMG-II): from individual species to whole genera.</title>
        <authorList>
            <person name="Goeker M."/>
        </authorList>
    </citation>
    <scope>NUCLEOTIDE SEQUENCE [LARGE SCALE GENOMIC DNA]</scope>
    <source>
        <strain evidence="1 2">DSM 24789</strain>
    </source>
</reference>
<gene>
    <name evidence="1" type="ORF">BC670_0595</name>
</gene>
<organism evidence="1 2">
    <name type="scientific">Flavobacterium branchiophilum</name>
    <dbReference type="NCBI Taxonomy" id="55197"/>
    <lineage>
        <taxon>Bacteria</taxon>
        <taxon>Pseudomonadati</taxon>
        <taxon>Bacteroidota</taxon>
        <taxon>Flavobacteriia</taxon>
        <taxon>Flavobacteriales</taxon>
        <taxon>Flavobacteriaceae</taxon>
        <taxon>Flavobacterium</taxon>
    </lineage>
</organism>
<comment type="caution">
    <text evidence="1">The sequence shown here is derived from an EMBL/GenBank/DDBJ whole genome shotgun (WGS) entry which is preliminary data.</text>
</comment>
<protein>
    <recommendedName>
        <fullName evidence="3">Phage protein</fullName>
    </recommendedName>
</protein>
<accession>A0A543G168</accession>
<evidence type="ECO:0000313" key="1">
    <source>
        <dbReference type="EMBL" id="TQM39764.1"/>
    </source>
</evidence>